<dbReference type="SMART" id="SM01330">
    <property type="entry name" value="Frizzled"/>
    <property type="match status" value="1"/>
</dbReference>
<evidence type="ECO:0000256" key="1">
    <source>
        <dbReference type="ARBA" id="ARBA00004141"/>
    </source>
</evidence>
<dbReference type="InterPro" id="IPR015526">
    <property type="entry name" value="Frizzled/SFRP"/>
</dbReference>
<evidence type="ECO:0000256" key="5">
    <source>
        <dbReference type="ARBA" id="ARBA00022989"/>
    </source>
</evidence>
<dbReference type="GO" id="GO:0060070">
    <property type="term" value="P:canonical Wnt signaling pathway"/>
    <property type="evidence" value="ECO:0007669"/>
    <property type="project" value="TreeGrafter"/>
</dbReference>
<feature type="transmembrane region" description="Helical" evidence="8">
    <location>
        <begin position="145"/>
        <end position="167"/>
    </location>
</feature>
<name>A0A5J4NNN6_9TREM</name>
<dbReference type="PROSITE" id="PS50261">
    <property type="entry name" value="G_PROTEIN_RECEP_F2_4"/>
    <property type="match status" value="1"/>
</dbReference>
<dbReference type="GO" id="GO:0017147">
    <property type="term" value="F:Wnt-protein binding"/>
    <property type="evidence" value="ECO:0007669"/>
    <property type="project" value="TreeGrafter"/>
</dbReference>
<reference evidence="10 11" key="1">
    <citation type="journal article" date="2019" name="Gigascience">
        <title>Whole-genome sequence of the oriental lung fluke Paragonimus westermani.</title>
        <authorList>
            <person name="Oey H."/>
            <person name="Zakrzewski M."/>
            <person name="Narain K."/>
            <person name="Devi K.R."/>
            <person name="Agatsuma T."/>
            <person name="Nawaratna S."/>
            <person name="Gobert G.N."/>
            <person name="Jones M.K."/>
            <person name="Ragan M.A."/>
            <person name="McManus D.P."/>
            <person name="Krause L."/>
        </authorList>
    </citation>
    <scope>NUCLEOTIDE SEQUENCE [LARGE SCALE GENOMIC DNA]</scope>
    <source>
        <strain evidence="10 11">IND2009</strain>
    </source>
</reference>
<protein>
    <submittedName>
        <fullName evidence="10">Frizzled 5/8</fullName>
    </submittedName>
</protein>
<feature type="transmembrane region" description="Helical" evidence="8">
    <location>
        <begin position="260"/>
        <end position="280"/>
    </location>
</feature>
<dbReference type="AlphaFoldDB" id="A0A5J4NNN6"/>
<dbReference type="PRINTS" id="PR00489">
    <property type="entry name" value="FRIZZLED"/>
</dbReference>
<dbReference type="GO" id="GO:0035567">
    <property type="term" value="P:non-canonical Wnt signaling pathway"/>
    <property type="evidence" value="ECO:0007669"/>
    <property type="project" value="TreeGrafter"/>
</dbReference>
<evidence type="ECO:0000256" key="8">
    <source>
        <dbReference type="SAM" id="Phobius"/>
    </source>
</evidence>
<evidence type="ECO:0000256" key="3">
    <source>
        <dbReference type="ARBA" id="ARBA00022473"/>
    </source>
</evidence>
<dbReference type="Pfam" id="PF01534">
    <property type="entry name" value="Frizzled"/>
    <property type="match status" value="1"/>
</dbReference>
<gene>
    <name evidence="10" type="ORF">DEA37_0001081</name>
</gene>
<keyword evidence="5 8" id="KW-1133">Transmembrane helix</keyword>
<dbReference type="EMBL" id="QNGE01001624">
    <property type="protein sequence ID" value="KAA3677181.1"/>
    <property type="molecule type" value="Genomic_DNA"/>
</dbReference>
<dbReference type="InterPro" id="IPR017981">
    <property type="entry name" value="GPCR_2-like_7TM"/>
</dbReference>
<organism evidence="10 11">
    <name type="scientific">Paragonimus westermani</name>
    <dbReference type="NCBI Taxonomy" id="34504"/>
    <lineage>
        <taxon>Eukaryota</taxon>
        <taxon>Metazoa</taxon>
        <taxon>Spiralia</taxon>
        <taxon>Lophotrochozoa</taxon>
        <taxon>Platyhelminthes</taxon>
        <taxon>Trematoda</taxon>
        <taxon>Digenea</taxon>
        <taxon>Plagiorchiida</taxon>
        <taxon>Troglotremata</taxon>
        <taxon>Troglotrematidae</taxon>
        <taxon>Paragonimus</taxon>
    </lineage>
</organism>
<proteinExistence type="inferred from homology"/>
<evidence type="ECO:0000313" key="10">
    <source>
        <dbReference type="EMBL" id="KAA3677181.1"/>
    </source>
</evidence>
<keyword evidence="11" id="KW-1185">Reference proteome</keyword>
<evidence type="ECO:0000256" key="4">
    <source>
        <dbReference type="ARBA" id="ARBA00022692"/>
    </source>
</evidence>
<comment type="subcellular location">
    <subcellularLocation>
        <location evidence="1">Membrane</location>
        <topology evidence="1">Multi-pass membrane protein</topology>
    </subcellularLocation>
</comment>
<feature type="domain" description="G-protein coupled receptors family 2 profile 2" evidence="9">
    <location>
        <begin position="143"/>
        <end position="319"/>
    </location>
</feature>
<comment type="caution">
    <text evidence="10">The sequence shown here is derived from an EMBL/GenBank/DDBJ whole genome shotgun (WGS) entry which is preliminary data.</text>
</comment>
<evidence type="ECO:0000259" key="9">
    <source>
        <dbReference type="PROSITE" id="PS50261"/>
    </source>
</evidence>
<keyword evidence="4 8" id="KW-0812">Transmembrane</keyword>
<accession>A0A5J4NNN6</accession>
<dbReference type="GO" id="GO:0042813">
    <property type="term" value="F:Wnt receptor activity"/>
    <property type="evidence" value="ECO:0007669"/>
    <property type="project" value="TreeGrafter"/>
</dbReference>
<sequence>MERNLTEADSSVPISSPTVSSFVAHQQMTTTPNDVNALAVEQHISTSVVTGKQLTKLAFNTEAADWLRAFDQQNQTIKTLLEHRPELRLRCTCNCPSPMIKSSEKEDSHEYNKLTDSTVFDCEMPCHSPYSSIGFPSIPSGFMTFWLAIWSILCAISTMITILTFLMDSYRFQYPELPIVYLSICYFMVSIGYLIRVILGHESIACDTIRPDSRTSYPFISSTESDDTLRWAASSPTAKTTTDLTWLPTSTTTPIPQLRLLRHALTGRASCAAVFLLTYFFGTASAVWWVVLTLTWFLAAGLKWGSEAISKYSQVYSLL</sequence>
<keyword evidence="7" id="KW-0675">Receptor</keyword>
<dbReference type="GO" id="GO:0005886">
    <property type="term" value="C:plasma membrane"/>
    <property type="evidence" value="ECO:0007669"/>
    <property type="project" value="TreeGrafter"/>
</dbReference>
<dbReference type="Gene3D" id="1.20.1070.10">
    <property type="entry name" value="Rhodopsin 7-helix transmembrane proteins"/>
    <property type="match status" value="1"/>
</dbReference>
<feature type="transmembrane region" description="Helical" evidence="8">
    <location>
        <begin position="179"/>
        <end position="199"/>
    </location>
</feature>
<dbReference type="PANTHER" id="PTHR11309:SF126">
    <property type="entry name" value="FRIZZLED-2"/>
    <property type="match status" value="1"/>
</dbReference>
<evidence type="ECO:0000256" key="6">
    <source>
        <dbReference type="ARBA" id="ARBA00023136"/>
    </source>
</evidence>
<dbReference type="PANTHER" id="PTHR11309">
    <property type="entry name" value="FRIZZLED"/>
    <property type="match status" value="1"/>
</dbReference>
<comment type="similarity">
    <text evidence="2">Belongs to the G-protein coupled receptor Fz/Smo family.</text>
</comment>
<dbReference type="InterPro" id="IPR000539">
    <property type="entry name" value="Frizzled/Smoothened_7TM"/>
</dbReference>
<keyword evidence="6 8" id="KW-0472">Membrane</keyword>
<evidence type="ECO:0000256" key="2">
    <source>
        <dbReference type="ARBA" id="ARBA00008077"/>
    </source>
</evidence>
<dbReference type="Proteomes" id="UP000324629">
    <property type="component" value="Unassembled WGS sequence"/>
</dbReference>
<keyword evidence="3" id="KW-0217">Developmental protein</keyword>
<evidence type="ECO:0000256" key="7">
    <source>
        <dbReference type="ARBA" id="ARBA00023170"/>
    </source>
</evidence>
<evidence type="ECO:0000313" key="11">
    <source>
        <dbReference type="Proteomes" id="UP000324629"/>
    </source>
</evidence>